<dbReference type="RefSeq" id="WP_010262933.1">
    <property type="nucleotide sequence ID" value="NZ_JAVRET010000002.1"/>
</dbReference>
<feature type="region of interest" description="Disordered" evidence="1">
    <location>
        <begin position="1"/>
        <end position="21"/>
    </location>
</feature>
<sequence>MPSQHQQLGSVPQPGPERQWGPYAAAITRWERLTRPAPAPTVEGRLRPEFVEWMQGLPAGWVTHTPGLGRPAALTLLGNGVVPQQAHEALRLLVPEFACAHGEHAVR</sequence>
<gene>
    <name evidence="2" type="ORF">RM698_01705</name>
</gene>
<comment type="caution">
    <text evidence="2">The sequence shown here is derived from an EMBL/GenBank/DDBJ whole genome shotgun (WGS) entry which is preliminary data.</text>
</comment>
<name>A0ABU2QTK9_9ACTN</name>
<dbReference type="Proteomes" id="UP001183610">
    <property type="component" value="Unassembled WGS sequence"/>
</dbReference>
<dbReference type="EMBL" id="JAVRET010000002">
    <property type="protein sequence ID" value="MDT0407766.1"/>
    <property type="molecule type" value="Genomic_DNA"/>
</dbReference>
<evidence type="ECO:0000313" key="3">
    <source>
        <dbReference type="Proteomes" id="UP001183610"/>
    </source>
</evidence>
<evidence type="ECO:0000313" key="2">
    <source>
        <dbReference type="EMBL" id="MDT0407766.1"/>
    </source>
</evidence>
<evidence type="ECO:0000256" key="1">
    <source>
        <dbReference type="SAM" id="MobiDB-lite"/>
    </source>
</evidence>
<keyword evidence="3" id="KW-1185">Reference proteome</keyword>
<evidence type="ECO:0008006" key="4">
    <source>
        <dbReference type="Google" id="ProtNLM"/>
    </source>
</evidence>
<reference evidence="3" key="1">
    <citation type="submission" date="2023-07" db="EMBL/GenBank/DDBJ databases">
        <title>30 novel species of actinomycetes from the DSMZ collection.</title>
        <authorList>
            <person name="Nouioui I."/>
        </authorList>
    </citation>
    <scope>NUCLEOTIDE SEQUENCE [LARGE SCALE GENOMIC DNA]</scope>
    <source>
        <strain evidence="3">DSM 41979</strain>
    </source>
</reference>
<organism evidence="2 3">
    <name type="scientific">Streptomyces evansiae</name>
    <dbReference type="NCBI Taxonomy" id="3075535"/>
    <lineage>
        <taxon>Bacteria</taxon>
        <taxon>Bacillati</taxon>
        <taxon>Actinomycetota</taxon>
        <taxon>Actinomycetes</taxon>
        <taxon>Kitasatosporales</taxon>
        <taxon>Streptomycetaceae</taxon>
        <taxon>Streptomyces</taxon>
    </lineage>
</organism>
<accession>A0ABU2QTK9</accession>
<protein>
    <recommendedName>
        <fullName evidence="4">DNA methylase</fullName>
    </recommendedName>
</protein>
<feature type="compositionally biased region" description="Polar residues" evidence="1">
    <location>
        <begin position="1"/>
        <end position="10"/>
    </location>
</feature>
<proteinExistence type="predicted"/>